<evidence type="ECO:0008006" key="3">
    <source>
        <dbReference type="Google" id="ProtNLM"/>
    </source>
</evidence>
<proteinExistence type="predicted"/>
<organism evidence="1 2">
    <name type="scientific">Candidatus Obscuribacter phosphatis</name>
    <dbReference type="NCBI Taxonomy" id="1906157"/>
    <lineage>
        <taxon>Bacteria</taxon>
        <taxon>Bacillati</taxon>
        <taxon>Candidatus Melainabacteria</taxon>
        <taxon>Candidatus Obscuribacterales</taxon>
        <taxon>Candidatus Obscuribacteraceae</taxon>
        <taxon>Candidatus Obscuribacter</taxon>
    </lineage>
</organism>
<gene>
    <name evidence="1" type="ORF">J0M35_15485</name>
</gene>
<dbReference type="InterPro" id="IPR011990">
    <property type="entry name" value="TPR-like_helical_dom_sf"/>
</dbReference>
<dbReference type="AlphaFoldDB" id="A0A8J7TP82"/>
<name>A0A8J7TP82_9BACT</name>
<evidence type="ECO:0000313" key="2">
    <source>
        <dbReference type="Proteomes" id="UP000664277"/>
    </source>
</evidence>
<dbReference type="EMBL" id="JAFLCK010000024">
    <property type="protein sequence ID" value="MBN8661768.1"/>
    <property type="molecule type" value="Genomic_DNA"/>
</dbReference>
<dbReference type="Gene3D" id="1.25.40.10">
    <property type="entry name" value="Tetratricopeptide repeat domain"/>
    <property type="match status" value="1"/>
</dbReference>
<protein>
    <recommendedName>
        <fullName evidence="3">Tetratricopeptide repeat protein</fullName>
    </recommendedName>
</protein>
<dbReference type="SUPFAM" id="SSF48452">
    <property type="entry name" value="TPR-like"/>
    <property type="match status" value="1"/>
</dbReference>
<dbReference type="Proteomes" id="UP000664277">
    <property type="component" value="Unassembled WGS sequence"/>
</dbReference>
<comment type="caution">
    <text evidence="1">The sequence shown here is derived from an EMBL/GenBank/DDBJ whole genome shotgun (WGS) entry which is preliminary data.</text>
</comment>
<reference evidence="1" key="1">
    <citation type="submission" date="2021-02" db="EMBL/GenBank/DDBJ databases">
        <title>Genome-Resolved Metagenomics of a Microbial Community Performing Photosynthetic Biological Nutrient Removal.</title>
        <authorList>
            <person name="Mcdaniel E.A."/>
        </authorList>
    </citation>
    <scope>NUCLEOTIDE SEQUENCE</scope>
    <source>
        <strain evidence="1">UWPOB_OBS1</strain>
    </source>
</reference>
<sequence length="112" mass="12575">MNIDNFKSALRRTQPEPQDTERTLAWKLLLARAKESQQNGNWEDACACYEGAVSMIEARLGAKNILLAHVLMQFSILKEEMGELDKAKETSHRARMIIADLASDAEGELLKS</sequence>
<accession>A0A8J7TP82</accession>
<evidence type="ECO:0000313" key="1">
    <source>
        <dbReference type="EMBL" id="MBN8661768.1"/>
    </source>
</evidence>